<reference evidence="1" key="1">
    <citation type="submission" date="2018-04" db="EMBL/GenBank/DDBJ databases">
        <title>Whole genome sequencing of Hypsizygus marmoreus.</title>
        <authorList>
            <person name="Choi I.-G."/>
            <person name="Min B."/>
            <person name="Kim J.-G."/>
            <person name="Kim S."/>
            <person name="Oh Y.-L."/>
            <person name="Kong W.-S."/>
            <person name="Park H."/>
            <person name="Jeong J."/>
            <person name="Song E.-S."/>
        </authorList>
    </citation>
    <scope>NUCLEOTIDE SEQUENCE [LARGE SCALE GENOMIC DNA]</scope>
    <source>
        <strain evidence="1">51987-8</strain>
    </source>
</reference>
<sequence>MVGTLCRACSEGTERSRSYSLAYEYFSTARNPTPARMLQKLSWDAPPTSILQLPIIACTKRIVSILDCKRRERRYSRNENASIEELAKADTLTWRPSLFYFPKKWCYSKKSLVINDPCFKGPSPPFVRKFWVRLGSYALEPDSN</sequence>
<dbReference type="EMBL" id="LUEZ02000157">
    <property type="protein sequence ID" value="RDB15550.1"/>
    <property type="molecule type" value="Genomic_DNA"/>
</dbReference>
<keyword evidence="2" id="KW-1185">Reference proteome</keyword>
<name>A0A369J323_HYPMA</name>
<gene>
    <name evidence="1" type="ORF">Hypma_004148</name>
</gene>
<dbReference type="AlphaFoldDB" id="A0A369J323"/>
<comment type="caution">
    <text evidence="1">The sequence shown here is derived from an EMBL/GenBank/DDBJ whole genome shotgun (WGS) entry which is preliminary data.</text>
</comment>
<dbReference type="InParanoid" id="A0A369J323"/>
<protein>
    <submittedName>
        <fullName evidence="1">Uncharacterized protein</fullName>
    </submittedName>
</protein>
<dbReference type="Proteomes" id="UP000076154">
    <property type="component" value="Unassembled WGS sequence"/>
</dbReference>
<accession>A0A369J323</accession>
<proteinExistence type="predicted"/>
<organism evidence="1 2">
    <name type="scientific">Hypsizygus marmoreus</name>
    <name type="common">White beech mushroom</name>
    <name type="synonym">Agaricus marmoreus</name>
    <dbReference type="NCBI Taxonomy" id="39966"/>
    <lineage>
        <taxon>Eukaryota</taxon>
        <taxon>Fungi</taxon>
        <taxon>Dikarya</taxon>
        <taxon>Basidiomycota</taxon>
        <taxon>Agaricomycotina</taxon>
        <taxon>Agaricomycetes</taxon>
        <taxon>Agaricomycetidae</taxon>
        <taxon>Agaricales</taxon>
        <taxon>Tricholomatineae</taxon>
        <taxon>Lyophyllaceae</taxon>
        <taxon>Hypsizygus</taxon>
    </lineage>
</organism>
<evidence type="ECO:0000313" key="1">
    <source>
        <dbReference type="EMBL" id="RDB15550.1"/>
    </source>
</evidence>
<evidence type="ECO:0000313" key="2">
    <source>
        <dbReference type="Proteomes" id="UP000076154"/>
    </source>
</evidence>